<feature type="domain" description="Citrate transporter-like" evidence="9">
    <location>
        <begin position="51"/>
        <end position="378"/>
    </location>
</feature>
<evidence type="ECO:0000256" key="7">
    <source>
        <dbReference type="SAM" id="Phobius"/>
    </source>
</evidence>
<dbReference type="GO" id="GO:0005886">
    <property type="term" value="C:plasma membrane"/>
    <property type="evidence" value="ECO:0007669"/>
    <property type="project" value="TreeGrafter"/>
</dbReference>
<dbReference type="InterPro" id="IPR051679">
    <property type="entry name" value="DASS-Related_Transporters"/>
</dbReference>
<organism evidence="10 11">
    <name type="scientific">Desulfovibrio legallii</name>
    <dbReference type="NCBI Taxonomy" id="571438"/>
    <lineage>
        <taxon>Bacteria</taxon>
        <taxon>Pseudomonadati</taxon>
        <taxon>Thermodesulfobacteriota</taxon>
        <taxon>Desulfovibrionia</taxon>
        <taxon>Desulfovibrionales</taxon>
        <taxon>Desulfovibrionaceae</taxon>
        <taxon>Desulfovibrio</taxon>
    </lineage>
</organism>
<dbReference type="InterPro" id="IPR001898">
    <property type="entry name" value="SLC13A/DASS"/>
</dbReference>
<evidence type="ECO:0000313" key="11">
    <source>
        <dbReference type="Proteomes" id="UP000199355"/>
    </source>
</evidence>
<dbReference type="GO" id="GO:0022857">
    <property type="term" value="F:transmembrane transporter activity"/>
    <property type="evidence" value="ECO:0007669"/>
    <property type="project" value="InterPro"/>
</dbReference>
<feature type="transmembrane region" description="Helical" evidence="7">
    <location>
        <begin position="85"/>
        <end position="110"/>
    </location>
</feature>
<keyword evidence="5 7" id="KW-1133">Transmembrane helix</keyword>
<dbReference type="InterPro" id="IPR031312">
    <property type="entry name" value="Na/sul_symport_CS"/>
</dbReference>
<keyword evidence="4" id="KW-0677">Repeat</keyword>
<dbReference type="CDD" id="cd01115">
    <property type="entry name" value="SLC13_permease"/>
    <property type="match status" value="1"/>
</dbReference>
<feature type="transmembrane region" description="Helical" evidence="7">
    <location>
        <begin position="305"/>
        <end position="323"/>
    </location>
</feature>
<feature type="transmembrane region" description="Helical" evidence="7">
    <location>
        <begin position="209"/>
        <end position="229"/>
    </location>
</feature>
<protein>
    <submittedName>
        <fullName evidence="10">Anion transporter</fullName>
    </submittedName>
</protein>
<gene>
    <name evidence="10" type="ORF">SAMN05192586_11195</name>
</gene>
<feature type="transmembrane region" description="Helical" evidence="7">
    <location>
        <begin position="258"/>
        <end position="274"/>
    </location>
</feature>
<dbReference type="PANTHER" id="PTHR43652:SF1">
    <property type="entry name" value="RESPONSE REGULATOR"/>
    <property type="match status" value="1"/>
</dbReference>
<dbReference type="InterPro" id="IPR004680">
    <property type="entry name" value="Cit_transptr-like_dom"/>
</dbReference>
<feature type="transmembrane region" description="Helical" evidence="7">
    <location>
        <begin position="426"/>
        <end position="446"/>
    </location>
</feature>
<dbReference type="AlphaFoldDB" id="A0A1G7NHM4"/>
<keyword evidence="3 7" id="KW-0812">Transmembrane</keyword>
<dbReference type="RefSeq" id="WP_092154139.1">
    <property type="nucleotide sequence ID" value="NZ_FNBX01000011.1"/>
</dbReference>
<dbReference type="Proteomes" id="UP000199355">
    <property type="component" value="Unassembled WGS sequence"/>
</dbReference>
<reference evidence="11" key="1">
    <citation type="submission" date="2016-10" db="EMBL/GenBank/DDBJ databases">
        <authorList>
            <person name="Varghese N."/>
            <person name="Submissions S."/>
        </authorList>
    </citation>
    <scope>NUCLEOTIDE SEQUENCE [LARGE SCALE GENOMIC DNA]</scope>
    <source>
        <strain evidence="11">KHC7</strain>
    </source>
</reference>
<sequence>MKRSFLLAVVVVMAVLLAGQDVFAAQQLGIKLPDDPTKAYITLGILFVAAVMFFTEVVPLPVTALLVPIALSLTHVITSKVAFSYFGNPTVVLFMAMFIVGEATFITGFADKVGALAVKLSKGSPIKLLVYAMAAVGLLSTVLSNTGTTVVAVPMIMGMCLKAKLAPGKVLMPVAFAASLGGTVSLVGTPPNGIINSMLAQTGQTPFGFFEFGLIGVPLLVAGLVYYGLLGHRFLPDVAPVDDDVVTESAQHRRENKMWHAMIIFAFVVVMMASELMPLTTAAMLGACLMIITGCMTMREAFRSVDWTTIFLFAGMLSMSAAMDKSGAAAIVANAVVSLVHDPWMLMLVCCALTAIITNFMSNTATAALMAPLALPIAMGSGISPLPIAMGIAMSASCCFLTPIATPPNTIVLGPGRYSFMDYVKAGWLLQVISLLMCWLLIPLIWPFH</sequence>
<evidence type="ECO:0000256" key="5">
    <source>
        <dbReference type="ARBA" id="ARBA00022989"/>
    </source>
</evidence>
<dbReference type="STRING" id="571438.SAMN05192586_11195"/>
<keyword evidence="11" id="KW-1185">Reference proteome</keyword>
<keyword evidence="2" id="KW-0813">Transport</keyword>
<evidence type="ECO:0000256" key="8">
    <source>
        <dbReference type="SAM" id="SignalP"/>
    </source>
</evidence>
<name>A0A1G7NHM4_9BACT</name>
<comment type="subcellular location">
    <subcellularLocation>
        <location evidence="1">Membrane</location>
        <topology evidence="1">Multi-pass membrane protein</topology>
    </subcellularLocation>
</comment>
<evidence type="ECO:0000256" key="1">
    <source>
        <dbReference type="ARBA" id="ARBA00004141"/>
    </source>
</evidence>
<feature type="transmembrane region" description="Helical" evidence="7">
    <location>
        <begin position="343"/>
        <end position="361"/>
    </location>
</feature>
<proteinExistence type="predicted"/>
<feature type="transmembrane region" description="Helical" evidence="7">
    <location>
        <begin position="40"/>
        <end position="73"/>
    </location>
</feature>
<accession>A0A1G7NHM4</accession>
<feature type="transmembrane region" description="Helical" evidence="7">
    <location>
        <begin position="373"/>
        <end position="406"/>
    </location>
</feature>
<feature type="chain" id="PRO_5011528992" evidence="8">
    <location>
        <begin position="25"/>
        <end position="449"/>
    </location>
</feature>
<dbReference type="EMBL" id="FNBX01000011">
    <property type="protein sequence ID" value="SDF73466.1"/>
    <property type="molecule type" value="Genomic_DNA"/>
</dbReference>
<evidence type="ECO:0000259" key="9">
    <source>
        <dbReference type="Pfam" id="PF03600"/>
    </source>
</evidence>
<keyword evidence="8" id="KW-0732">Signal</keyword>
<evidence type="ECO:0000256" key="3">
    <source>
        <dbReference type="ARBA" id="ARBA00022692"/>
    </source>
</evidence>
<feature type="signal peptide" evidence="8">
    <location>
        <begin position="1"/>
        <end position="24"/>
    </location>
</feature>
<feature type="transmembrane region" description="Helical" evidence="7">
    <location>
        <begin position="170"/>
        <end position="189"/>
    </location>
</feature>
<evidence type="ECO:0000256" key="2">
    <source>
        <dbReference type="ARBA" id="ARBA00022448"/>
    </source>
</evidence>
<evidence type="ECO:0000256" key="4">
    <source>
        <dbReference type="ARBA" id="ARBA00022737"/>
    </source>
</evidence>
<feature type="transmembrane region" description="Helical" evidence="7">
    <location>
        <begin position="130"/>
        <end position="158"/>
    </location>
</feature>
<dbReference type="OrthoDB" id="9765532at2"/>
<dbReference type="NCBIfam" id="TIGR00785">
    <property type="entry name" value="dass"/>
    <property type="match status" value="1"/>
</dbReference>
<evidence type="ECO:0000313" key="10">
    <source>
        <dbReference type="EMBL" id="SDF73466.1"/>
    </source>
</evidence>
<keyword evidence="6 7" id="KW-0472">Membrane</keyword>
<dbReference type="Pfam" id="PF03600">
    <property type="entry name" value="CitMHS"/>
    <property type="match status" value="1"/>
</dbReference>
<evidence type="ECO:0000256" key="6">
    <source>
        <dbReference type="ARBA" id="ARBA00023136"/>
    </source>
</evidence>
<dbReference type="PANTHER" id="PTHR43652">
    <property type="entry name" value="BASIC AMINO ACID ANTIPORTER YFCC-RELATED"/>
    <property type="match status" value="1"/>
</dbReference>
<dbReference type="PROSITE" id="PS01271">
    <property type="entry name" value="NA_SULFATE"/>
    <property type="match status" value="1"/>
</dbReference>